<keyword evidence="1" id="KW-0472">Membrane</keyword>
<dbReference type="AlphaFoldDB" id="A0A1I5BKP6"/>
<dbReference type="InterPro" id="IPR045197">
    <property type="entry name" value="NUP210-like"/>
</dbReference>
<evidence type="ECO:0000313" key="4">
    <source>
        <dbReference type="Proteomes" id="UP000198806"/>
    </source>
</evidence>
<dbReference type="Pfam" id="PF02368">
    <property type="entry name" value="Big_2"/>
    <property type="match status" value="1"/>
</dbReference>
<feature type="transmembrane region" description="Helical" evidence="1">
    <location>
        <begin position="12"/>
        <end position="32"/>
    </location>
</feature>
<dbReference type="STRING" id="1527.SAMN04489757_10156"/>
<dbReference type="EMBL" id="FOWD01000001">
    <property type="protein sequence ID" value="SFN75061.1"/>
    <property type="molecule type" value="Genomic_DNA"/>
</dbReference>
<evidence type="ECO:0000313" key="3">
    <source>
        <dbReference type="EMBL" id="SFN75061.1"/>
    </source>
</evidence>
<feature type="domain" description="BIG2" evidence="2">
    <location>
        <begin position="116"/>
        <end position="188"/>
    </location>
</feature>
<dbReference type="OrthoDB" id="2039657at2"/>
<dbReference type="InterPro" id="IPR008964">
    <property type="entry name" value="Invasin/intimin_cell_adhesion"/>
</dbReference>
<gene>
    <name evidence="3" type="ORF">SAMN04489757_10156</name>
</gene>
<evidence type="ECO:0000259" key="2">
    <source>
        <dbReference type="SMART" id="SM00635"/>
    </source>
</evidence>
<keyword evidence="4" id="KW-1185">Reference proteome</keyword>
<keyword evidence="1" id="KW-1133">Transmembrane helix</keyword>
<dbReference type="PANTHER" id="PTHR23019:SF0">
    <property type="entry name" value="NUCLEAR PORE MEMBRANE GLYCOPROTEIN 210"/>
    <property type="match status" value="1"/>
</dbReference>
<dbReference type="SUPFAM" id="SSF49373">
    <property type="entry name" value="Invasin/intimin cell-adhesion fragments"/>
    <property type="match status" value="2"/>
</dbReference>
<protein>
    <submittedName>
        <fullName evidence="3">Ig-like domain (Group 2)</fullName>
    </submittedName>
</protein>
<sequence length="190" mass="21614">MKKKGFFHLFGFKGGISIIYYITLFALLWYLIIPRTSLFFRNDIETPLSERLHVKDLVLVKGEVFKLYVVGINKRVSFSSTDIKVADVNIFGKVFAFRPGTTIIRAKHDDVTLKCRVRVIDLNKRKLTLKKGETYRLKVKGPIFRVKWKSANKKIATVSRTGKVKGVSKGTTKIIAECSGKTLICEVNVK</sequence>
<dbReference type="Proteomes" id="UP000198806">
    <property type="component" value="Unassembled WGS sequence"/>
</dbReference>
<dbReference type="RefSeq" id="WP_097013880.1">
    <property type="nucleotide sequence ID" value="NZ_BAABFM010000003.1"/>
</dbReference>
<reference evidence="3 4" key="1">
    <citation type="submission" date="2016-10" db="EMBL/GenBank/DDBJ databases">
        <authorList>
            <person name="de Groot N.N."/>
        </authorList>
    </citation>
    <scope>NUCLEOTIDE SEQUENCE [LARGE SCALE GENOMIC DNA]</scope>
    <source>
        <strain evidence="3 4">DSM 1283</strain>
    </source>
</reference>
<dbReference type="PANTHER" id="PTHR23019">
    <property type="entry name" value="NUCLEAR PORE MEMBRANE GLYCOPROTEIN GP210-RELATED"/>
    <property type="match status" value="1"/>
</dbReference>
<accession>A0A1I5BKP6</accession>
<dbReference type="SMART" id="SM00635">
    <property type="entry name" value="BID_2"/>
    <property type="match status" value="1"/>
</dbReference>
<dbReference type="InterPro" id="IPR003343">
    <property type="entry name" value="Big_2"/>
</dbReference>
<dbReference type="Gene3D" id="2.60.40.1080">
    <property type="match status" value="2"/>
</dbReference>
<name>A0A1I5BKP6_9FIRM</name>
<proteinExistence type="predicted"/>
<organism evidence="3 4">
    <name type="scientific">Anaerocolumna aminovalerica</name>
    <dbReference type="NCBI Taxonomy" id="1527"/>
    <lineage>
        <taxon>Bacteria</taxon>
        <taxon>Bacillati</taxon>
        <taxon>Bacillota</taxon>
        <taxon>Clostridia</taxon>
        <taxon>Lachnospirales</taxon>
        <taxon>Lachnospiraceae</taxon>
        <taxon>Anaerocolumna</taxon>
    </lineage>
</organism>
<keyword evidence="1" id="KW-0812">Transmembrane</keyword>
<evidence type="ECO:0000256" key="1">
    <source>
        <dbReference type="SAM" id="Phobius"/>
    </source>
</evidence>